<name>A0ABU3MBB6_9PROT</name>
<dbReference type="EMBL" id="JAVVDO010000004">
    <property type="protein sequence ID" value="MDT8330178.1"/>
    <property type="molecule type" value="Genomic_DNA"/>
</dbReference>
<sequence>MSDPDQGLATGRRWSERHPEQPFQTLGQVVLRVLEEAIRKRSERLIREASKHER</sequence>
<dbReference type="Proteomes" id="UP001258945">
    <property type="component" value="Unassembled WGS sequence"/>
</dbReference>
<evidence type="ECO:0000313" key="3">
    <source>
        <dbReference type="Proteomes" id="UP001258945"/>
    </source>
</evidence>
<proteinExistence type="predicted"/>
<keyword evidence="3" id="KW-1185">Reference proteome</keyword>
<evidence type="ECO:0000256" key="1">
    <source>
        <dbReference type="SAM" id="MobiDB-lite"/>
    </source>
</evidence>
<comment type="caution">
    <text evidence="2">The sequence shown here is derived from an EMBL/GenBank/DDBJ whole genome shotgun (WGS) entry which is preliminary data.</text>
</comment>
<protein>
    <submittedName>
        <fullName evidence="2">Uncharacterized protein</fullName>
    </submittedName>
</protein>
<accession>A0ABU3MBB6</accession>
<feature type="region of interest" description="Disordered" evidence="1">
    <location>
        <begin position="1"/>
        <end position="21"/>
    </location>
</feature>
<reference evidence="2 3" key="1">
    <citation type="journal article" date="2019" name="Microb. Pathog.">
        <title>Comparison of VITEK 2, MALDI-TOF MS, 16S rRNA gene sequencing, and whole-genome sequencing for identification of Roseomonas mucosa.</title>
        <authorList>
            <person name="Rudolph W.W."/>
            <person name="Gunzer F."/>
            <person name="Trauth M."/>
            <person name="Bunk B."/>
            <person name="Bigge R."/>
            <person name="Schrottner P."/>
        </authorList>
    </citation>
    <scope>NUCLEOTIDE SEQUENCE [LARGE SCALE GENOMIC DNA]</scope>
    <source>
        <strain evidence="2 3">DSM 103800</strain>
    </source>
</reference>
<evidence type="ECO:0000313" key="2">
    <source>
        <dbReference type="EMBL" id="MDT8330178.1"/>
    </source>
</evidence>
<gene>
    <name evidence="2" type="ORF">RQ831_03870</name>
</gene>
<organism evidence="2 3">
    <name type="scientific">Roseomonas gilardii</name>
    <dbReference type="NCBI Taxonomy" id="257708"/>
    <lineage>
        <taxon>Bacteria</taxon>
        <taxon>Pseudomonadati</taxon>
        <taxon>Pseudomonadota</taxon>
        <taxon>Alphaproteobacteria</taxon>
        <taxon>Acetobacterales</taxon>
        <taxon>Roseomonadaceae</taxon>
        <taxon>Roseomonas</taxon>
    </lineage>
</organism>
<dbReference type="RefSeq" id="WP_314280359.1">
    <property type="nucleotide sequence ID" value="NZ_JAVVDO010000004.1"/>
</dbReference>